<evidence type="ECO:0000256" key="1">
    <source>
        <dbReference type="ARBA" id="ARBA00005564"/>
    </source>
</evidence>
<evidence type="ECO:0000313" key="4">
    <source>
        <dbReference type="EMBL" id="KAF4502883.1"/>
    </source>
</evidence>
<protein>
    <recommendedName>
        <fullName evidence="6">6-phosphogluconolactonase</fullName>
    </recommendedName>
</protein>
<name>A0A9P5EI49_9HYPO</name>
<feature type="chain" id="PRO_5040221576" description="6-phosphogluconolactonase" evidence="3">
    <location>
        <begin position="19"/>
        <end position="396"/>
    </location>
</feature>
<dbReference type="InterPro" id="IPR015943">
    <property type="entry name" value="WD40/YVTN_repeat-like_dom_sf"/>
</dbReference>
<evidence type="ECO:0000256" key="3">
    <source>
        <dbReference type="SAM" id="SignalP"/>
    </source>
</evidence>
<comment type="caution">
    <text evidence="4">The sequence shown here is derived from an EMBL/GenBank/DDBJ whole genome shotgun (WGS) entry which is preliminary data.</text>
</comment>
<keyword evidence="5" id="KW-1185">Reference proteome</keyword>
<evidence type="ECO:0000313" key="5">
    <source>
        <dbReference type="Proteomes" id="UP000737391"/>
    </source>
</evidence>
<evidence type="ECO:0000256" key="2">
    <source>
        <dbReference type="SAM" id="MobiDB-lite"/>
    </source>
</evidence>
<dbReference type="EMBL" id="LUFC02000049">
    <property type="protein sequence ID" value="KAF4502883.1"/>
    <property type="molecule type" value="Genomic_DNA"/>
</dbReference>
<dbReference type="OrthoDB" id="9972196at2759"/>
<sequence length="396" mass="42229">MKYTIAGLLATLATSASALPNIARSSYPTASASSSAAAARILLGNSGHIYAADFSPKTGKFELTLNQEIEGGNSWMAYYGPNLLYAVDENSDELRLFNLDLEANKLTLKTTKAGSVGVVHLEFNSDKTRLVGAAYGNGTIDVWNTEKGGLEFVKTLKSPGKLGPDKERQAASHPHQANLDPSGRYFAVNDLGTDSVVIIDSKDDAYKIAKNIPVEAGCGPRHGVFYPRGGKKATHYIVACELSNQVLVYSVSYEENTLAFKHHQSISTYGKDAPAKDPKTAAVGEILLAPNNKDVYISNRLSGNETDSIARFTIAECGTLTYADTVSSGGLLPRMMSFSRTAKHVFVGNQNGTSGLVALQRGADGKLAEKPVATLPGSAFGEPLFGPQYVQQILLN</sequence>
<accession>A0A9P5EI49</accession>
<gene>
    <name evidence="4" type="ORF">FAGAP_878</name>
</gene>
<dbReference type="PANTHER" id="PTHR30344:SF1">
    <property type="entry name" value="6-PHOSPHOGLUCONOLACTONASE"/>
    <property type="match status" value="1"/>
</dbReference>
<evidence type="ECO:0008006" key="6">
    <source>
        <dbReference type="Google" id="ProtNLM"/>
    </source>
</evidence>
<proteinExistence type="inferred from homology"/>
<reference evidence="4" key="1">
    <citation type="submission" date="2020-01" db="EMBL/GenBank/DDBJ databases">
        <title>Identification and distribution of gene clusters putatively required for synthesis of sphingolipid metabolism inhibitors in phylogenetically diverse species of the filamentous fungus Fusarium.</title>
        <authorList>
            <person name="Kim H.-S."/>
            <person name="Busman M."/>
            <person name="Brown D.W."/>
            <person name="Divon H."/>
            <person name="Uhlig S."/>
            <person name="Proctor R.H."/>
        </authorList>
    </citation>
    <scope>NUCLEOTIDE SEQUENCE</scope>
    <source>
        <strain evidence="4">NRRL 31653</strain>
    </source>
</reference>
<feature type="region of interest" description="Disordered" evidence="2">
    <location>
        <begin position="161"/>
        <end position="181"/>
    </location>
</feature>
<dbReference type="SUPFAM" id="SSF51004">
    <property type="entry name" value="C-terminal (heme d1) domain of cytochrome cd1-nitrite reductase"/>
    <property type="match status" value="1"/>
</dbReference>
<comment type="similarity">
    <text evidence="1">Belongs to the cycloisomerase 2 family.</text>
</comment>
<dbReference type="InterPro" id="IPR050282">
    <property type="entry name" value="Cycloisomerase_2"/>
</dbReference>
<organism evidence="4 5">
    <name type="scientific">Fusarium agapanthi</name>
    <dbReference type="NCBI Taxonomy" id="1803897"/>
    <lineage>
        <taxon>Eukaryota</taxon>
        <taxon>Fungi</taxon>
        <taxon>Dikarya</taxon>
        <taxon>Ascomycota</taxon>
        <taxon>Pezizomycotina</taxon>
        <taxon>Sordariomycetes</taxon>
        <taxon>Hypocreomycetidae</taxon>
        <taxon>Hypocreales</taxon>
        <taxon>Nectriaceae</taxon>
        <taxon>Fusarium</taxon>
        <taxon>Fusarium fujikuroi species complex</taxon>
    </lineage>
</organism>
<dbReference type="Gene3D" id="2.130.10.10">
    <property type="entry name" value="YVTN repeat-like/Quinoprotein amine dehydrogenase"/>
    <property type="match status" value="1"/>
</dbReference>
<feature type="signal peptide" evidence="3">
    <location>
        <begin position="1"/>
        <end position="18"/>
    </location>
</feature>
<dbReference type="GO" id="GO:0017057">
    <property type="term" value="F:6-phosphogluconolactonase activity"/>
    <property type="evidence" value="ECO:0007669"/>
    <property type="project" value="TreeGrafter"/>
</dbReference>
<dbReference type="InterPro" id="IPR019405">
    <property type="entry name" value="Lactonase_7-beta_prop"/>
</dbReference>
<dbReference type="PANTHER" id="PTHR30344">
    <property type="entry name" value="6-PHOSPHOGLUCONOLACTONASE-RELATED"/>
    <property type="match status" value="1"/>
</dbReference>
<dbReference type="AlphaFoldDB" id="A0A9P5EI49"/>
<dbReference type="Pfam" id="PF10282">
    <property type="entry name" value="Lactonase"/>
    <property type="match status" value="1"/>
</dbReference>
<dbReference type="Proteomes" id="UP000737391">
    <property type="component" value="Unassembled WGS sequence"/>
</dbReference>
<dbReference type="InterPro" id="IPR011048">
    <property type="entry name" value="Haem_d1_sf"/>
</dbReference>
<keyword evidence="3" id="KW-0732">Signal</keyword>